<evidence type="ECO:0000256" key="9">
    <source>
        <dbReference type="SAM" id="MobiDB-lite"/>
    </source>
</evidence>
<feature type="compositionally biased region" description="Polar residues" evidence="9">
    <location>
        <begin position="899"/>
        <end position="910"/>
    </location>
</feature>
<feature type="region of interest" description="Disordered" evidence="9">
    <location>
        <begin position="737"/>
        <end position="770"/>
    </location>
</feature>
<evidence type="ECO:0000313" key="12">
    <source>
        <dbReference type="EMBL" id="GAA99853.1"/>
    </source>
</evidence>
<keyword evidence="6" id="KW-0445">Lipid transport</keyword>
<evidence type="ECO:0000256" key="10">
    <source>
        <dbReference type="SAM" id="Phobius"/>
    </source>
</evidence>
<feature type="compositionally biased region" description="Polar residues" evidence="9">
    <location>
        <begin position="570"/>
        <end position="579"/>
    </location>
</feature>
<organism evidence="12 13">
    <name type="scientific">Mixia osmundae (strain CBS 9802 / IAM 14324 / JCM 22182 / KY 12970)</name>
    <dbReference type="NCBI Taxonomy" id="764103"/>
    <lineage>
        <taxon>Eukaryota</taxon>
        <taxon>Fungi</taxon>
        <taxon>Dikarya</taxon>
        <taxon>Basidiomycota</taxon>
        <taxon>Pucciniomycotina</taxon>
        <taxon>Mixiomycetes</taxon>
        <taxon>Mixiales</taxon>
        <taxon>Mixiaceae</taxon>
        <taxon>Mixia</taxon>
    </lineage>
</organism>
<name>G7EAJ3_MIXOS</name>
<feature type="transmembrane region" description="Helical" evidence="10">
    <location>
        <begin position="7"/>
        <end position="32"/>
    </location>
</feature>
<reference evidence="12 13" key="2">
    <citation type="journal article" date="2012" name="Open Biol.">
        <title>Characteristics of nucleosomes and linker DNA regions on the genome of the basidiomycete Mixia osmundae revealed by mono- and dinucleosome mapping.</title>
        <authorList>
            <person name="Nishida H."/>
            <person name="Kondo S."/>
            <person name="Matsumoto T."/>
            <person name="Suzuki Y."/>
            <person name="Yoshikawa H."/>
            <person name="Taylor T.D."/>
            <person name="Sugiyama J."/>
        </authorList>
    </citation>
    <scope>NUCLEOTIDE SEQUENCE [LARGE SCALE GENOMIC DNA]</scope>
    <source>
        <strain evidence="13">CBS 9802 / IAM 14324 / JCM 22182 / KY 12970</strain>
    </source>
</reference>
<dbReference type="CDD" id="cd21675">
    <property type="entry name" value="SMP_TEX2"/>
    <property type="match status" value="1"/>
</dbReference>
<proteinExistence type="predicted"/>
<dbReference type="InterPro" id="IPR031468">
    <property type="entry name" value="SMP_LBD"/>
</dbReference>
<evidence type="ECO:0000313" key="13">
    <source>
        <dbReference type="Proteomes" id="UP000009131"/>
    </source>
</evidence>
<reference evidence="12 13" key="1">
    <citation type="journal article" date="2011" name="J. Gen. Appl. Microbiol.">
        <title>Draft genome sequencing of the enigmatic basidiomycete Mixia osmundae.</title>
        <authorList>
            <person name="Nishida H."/>
            <person name="Nagatsuka Y."/>
            <person name="Sugiyama J."/>
        </authorList>
    </citation>
    <scope>NUCLEOTIDE SEQUENCE [LARGE SCALE GENOMIC DNA]</scope>
    <source>
        <strain evidence="13">CBS 9802 / IAM 14324 / JCM 22182 / KY 12970</strain>
    </source>
</reference>
<dbReference type="AlphaFoldDB" id="G7EAJ3"/>
<dbReference type="FunCoup" id="G7EAJ3">
    <property type="interactions" value="20"/>
</dbReference>
<feature type="compositionally biased region" description="Low complexity" evidence="9">
    <location>
        <begin position="605"/>
        <end position="618"/>
    </location>
</feature>
<evidence type="ECO:0000256" key="8">
    <source>
        <dbReference type="ARBA" id="ARBA00023136"/>
    </source>
</evidence>
<comment type="caution">
    <text evidence="12">The sequence shown here is derived from an EMBL/GenBank/DDBJ whole genome shotgun (WGS) entry which is preliminary data.</text>
</comment>
<evidence type="ECO:0000256" key="6">
    <source>
        <dbReference type="ARBA" id="ARBA00023055"/>
    </source>
</evidence>
<dbReference type="eggNOG" id="KOG2238">
    <property type="taxonomic scope" value="Eukaryota"/>
</dbReference>
<dbReference type="OMA" id="REVPYTH"/>
<evidence type="ECO:0000256" key="7">
    <source>
        <dbReference type="ARBA" id="ARBA00023121"/>
    </source>
</evidence>
<feature type="region of interest" description="Disordered" evidence="9">
    <location>
        <begin position="783"/>
        <end position="986"/>
    </location>
</feature>
<dbReference type="GO" id="GO:0005789">
    <property type="term" value="C:endoplasmic reticulum membrane"/>
    <property type="evidence" value="ECO:0007669"/>
    <property type="project" value="UniProtKB-SubCell"/>
</dbReference>
<feature type="domain" description="SMP-LTD" evidence="11">
    <location>
        <begin position="284"/>
        <end position="475"/>
    </location>
</feature>
<comment type="subcellular location">
    <subcellularLocation>
        <location evidence="1">Endoplasmic reticulum membrane</location>
    </subcellularLocation>
</comment>
<keyword evidence="3 10" id="KW-0812">Transmembrane</keyword>
<feature type="compositionally biased region" description="Basic and acidic residues" evidence="9">
    <location>
        <begin position="506"/>
        <end position="516"/>
    </location>
</feature>
<feature type="compositionally biased region" description="Low complexity" evidence="9">
    <location>
        <begin position="861"/>
        <end position="873"/>
    </location>
</feature>
<feature type="compositionally biased region" description="Polar residues" evidence="9">
    <location>
        <begin position="922"/>
        <end position="940"/>
    </location>
</feature>
<dbReference type="Pfam" id="PF10296">
    <property type="entry name" value="MMM1"/>
    <property type="match status" value="1"/>
</dbReference>
<dbReference type="HOGENOM" id="CLU_005129_0_0_1"/>
<dbReference type="EMBL" id="BABT02000240">
    <property type="protein sequence ID" value="GAA99853.1"/>
    <property type="molecule type" value="Genomic_DNA"/>
</dbReference>
<dbReference type="PANTHER" id="PTHR13466:SF19">
    <property type="entry name" value="NUCLEUS-VACUOLE JUNCTION PROTEIN 2"/>
    <property type="match status" value="1"/>
</dbReference>
<evidence type="ECO:0000256" key="4">
    <source>
        <dbReference type="ARBA" id="ARBA00022824"/>
    </source>
</evidence>
<evidence type="ECO:0000256" key="5">
    <source>
        <dbReference type="ARBA" id="ARBA00022989"/>
    </source>
</evidence>
<sequence>MTGFKALLIVYVVGGLTFVPLLVISLVALILYTSPVVAPDDDPELRKVPADEAVKTANKIKTDATAARKKDASTSAVASSSEDEDEPGLPTPPTLYKAGWLTVRRTFEPTVVTDGTYMGMMGSAYRSFMDNRSKDPRRNKPKDRFYAALKQNVLFLYDTEQQVDVWAAIEVTLHTVSIYPEVVLDGELFMKRNAVCLRPKSSQALAEHVTDSNTSESQSASPGKPMPWFLFPSSNIDKEDWYHALVQATKLSDDEPDTTFIRDRSLFDPHDMSRLIEGIDDQPDPIPMRWLNAMLGRIFFSVYRTASLENYIINRIIRKLNRVNKPSFLSDIVVREVNVGSSVPYFSKPMLKDLTVDGDASMDVHVSYKGNFRVTISTVATINLGQRFKPYTVRLVLAVVLKELEGNLLVRVKKPPSNRLWFGFSTSPTLVLSVEPVVSTRQIKWSMILKPIESRLREIVLESVVLPHMDDISFFDTRSYTHRGGIWGDAARKADDPLSPGLDAHPVGEEGDHDVPEAELDTASEPRQDTLTADSTRQRKGKRNAETSPDGRPASVASAPPMTETKSEGIPSSASTLSLPTWAAKTEDKDTSRRKSWFVGSKPTPSSSVPRSRASSVSDGPEKPTVIADEGADAAAKLREALSASRGRSVEPTATVNSDTKAEPARSDSPGSTKRDKAYEQLLDAAVRSDSPETASQVDPAETKLDEAPAYPPATSVAAPGPTHKMSDVVVEAAAKKEGFLPPPRRSAAADASLQKPTSSLLSSWRAKASDKEALATSVNQARDAAKKWAANWRKPVVQEPGEAASPNGTIEGASDVPGLELSKPSPGKPKARPVSRKSSPDRAMTYKDYLAAKNRDSAESDAAADAAVMSSSPEKHERAHRPSISSSPSGHFRPAASKPTTSVTSSPQTGPRKVPPGPAENTLSTSPSQHARRTSNTNLGYRPTAKMTVPGMAPGRQFGIGSTNAPTSVSPSLSPLTAAAVAKPELSTEPFEPLALPTSASQASSALAVATSSAPVHTPTPLSELSQPAVEIPAEAAGRTAVDLPPTTSTATQDVGAAKEIDERPEDEELAWGLDEINDDAAVTT</sequence>
<evidence type="ECO:0000256" key="3">
    <source>
        <dbReference type="ARBA" id="ARBA00022692"/>
    </source>
</evidence>
<dbReference type="STRING" id="764103.G7EAJ3"/>
<gene>
    <name evidence="12" type="primary">Mo06556</name>
    <name evidence="12" type="ORF">E5Q_06556</name>
</gene>
<protein>
    <recommendedName>
        <fullName evidence="11">SMP-LTD domain-containing protein</fullName>
    </recommendedName>
</protein>
<evidence type="ECO:0000256" key="1">
    <source>
        <dbReference type="ARBA" id="ARBA00004586"/>
    </source>
</evidence>
<feature type="compositionally biased region" description="Low complexity" evidence="9">
    <location>
        <begin position="966"/>
        <end position="983"/>
    </location>
</feature>
<feature type="region of interest" description="Disordered" evidence="9">
    <location>
        <begin position="1038"/>
        <end position="1057"/>
    </location>
</feature>
<dbReference type="RefSeq" id="XP_014570965.1">
    <property type="nucleotide sequence ID" value="XM_014715479.1"/>
</dbReference>
<feature type="region of interest" description="Disordered" evidence="9">
    <location>
        <begin position="65"/>
        <end position="92"/>
    </location>
</feature>
<feature type="region of interest" description="Disordered" evidence="9">
    <location>
        <begin position="491"/>
        <end position="723"/>
    </location>
</feature>
<keyword evidence="8 10" id="KW-0472">Membrane</keyword>
<keyword evidence="7" id="KW-0446">Lipid-binding</keyword>
<dbReference type="GO" id="GO:1990456">
    <property type="term" value="P:mitochondrion-endoplasmic reticulum membrane tethering"/>
    <property type="evidence" value="ECO:0007669"/>
    <property type="project" value="TreeGrafter"/>
</dbReference>
<dbReference type="GO" id="GO:0015914">
    <property type="term" value="P:phospholipid transport"/>
    <property type="evidence" value="ECO:0007669"/>
    <property type="project" value="TreeGrafter"/>
</dbReference>
<dbReference type="PANTHER" id="PTHR13466">
    <property type="entry name" value="TEX2 PROTEIN-RELATED"/>
    <property type="match status" value="1"/>
</dbReference>
<dbReference type="OrthoDB" id="26740at2759"/>
<evidence type="ECO:0000256" key="2">
    <source>
        <dbReference type="ARBA" id="ARBA00022448"/>
    </source>
</evidence>
<dbReference type="InParanoid" id="G7EAJ3"/>
<dbReference type="GO" id="GO:0008289">
    <property type="term" value="F:lipid binding"/>
    <property type="evidence" value="ECO:0007669"/>
    <property type="project" value="UniProtKB-KW"/>
</dbReference>
<dbReference type="InterPro" id="IPR019411">
    <property type="entry name" value="MMM1_dom"/>
</dbReference>
<dbReference type="PROSITE" id="PS51847">
    <property type="entry name" value="SMP"/>
    <property type="match status" value="1"/>
</dbReference>
<keyword evidence="5 10" id="KW-1133">Transmembrane helix</keyword>
<keyword evidence="4" id="KW-0256">Endoplasmic reticulum</keyword>
<evidence type="ECO:0000259" key="11">
    <source>
        <dbReference type="PROSITE" id="PS51847"/>
    </source>
</evidence>
<dbReference type="Proteomes" id="UP000009131">
    <property type="component" value="Unassembled WGS sequence"/>
</dbReference>
<keyword evidence="13" id="KW-1185">Reference proteome</keyword>
<dbReference type="GO" id="GO:0032865">
    <property type="term" value="C:ERMES complex"/>
    <property type="evidence" value="ECO:0007669"/>
    <property type="project" value="TreeGrafter"/>
</dbReference>
<keyword evidence="2" id="KW-0813">Transport</keyword>
<accession>G7EAJ3</accession>